<evidence type="ECO:0000313" key="2">
    <source>
        <dbReference type="EMBL" id="CUS15316.1"/>
    </source>
</evidence>
<dbReference type="EMBL" id="LN890948">
    <property type="protein sequence ID" value="CUS15316.1"/>
    <property type="molecule type" value="Genomic_DNA"/>
</dbReference>
<dbReference type="AlphaFoldDB" id="A0A292Q6A8"/>
<proteinExistence type="predicted"/>
<protein>
    <submittedName>
        <fullName evidence="2">Uncharacterized protein</fullName>
    </submittedName>
</protein>
<feature type="region of interest" description="Disordered" evidence="1">
    <location>
        <begin position="1"/>
        <end position="26"/>
    </location>
</feature>
<gene>
    <name evidence="2" type="ORF">GSTUAT00000573001</name>
</gene>
<reference evidence="2" key="1">
    <citation type="submission" date="2015-10" db="EMBL/GenBank/DDBJ databases">
        <authorList>
            <person name="Regsiter A."/>
            <person name="william w."/>
        </authorList>
    </citation>
    <scope>NUCLEOTIDE SEQUENCE</scope>
    <source>
        <strain evidence="2">Montdore</strain>
    </source>
</reference>
<evidence type="ECO:0000256" key="1">
    <source>
        <dbReference type="SAM" id="MobiDB-lite"/>
    </source>
</evidence>
<feature type="compositionally biased region" description="Basic and acidic residues" evidence="1">
    <location>
        <begin position="1"/>
        <end position="18"/>
    </location>
</feature>
<sequence length="138" mass="15512">MLKEVEHSHRHCSEDRPQRPNRSLGEQGVIWGLGPNDWLAINPAPPTESGWEGMFVIDIDRRDWGETETEEEQELSQKAISCEGTLTRIPSALWCNVLRGVILSRAFGRVMASMLDYLRGLVLVLRAYRHGGDNGAAE</sequence>
<accession>A0A292Q6A8</accession>
<name>A0A292Q6A8_9PEZI</name>
<organism evidence="2 3">
    <name type="scientific">Tuber aestivum</name>
    <name type="common">summer truffle</name>
    <dbReference type="NCBI Taxonomy" id="59557"/>
    <lineage>
        <taxon>Eukaryota</taxon>
        <taxon>Fungi</taxon>
        <taxon>Dikarya</taxon>
        <taxon>Ascomycota</taxon>
        <taxon>Pezizomycotina</taxon>
        <taxon>Pezizomycetes</taxon>
        <taxon>Pezizales</taxon>
        <taxon>Tuberaceae</taxon>
        <taxon>Tuber</taxon>
    </lineage>
</organism>
<dbReference type="Proteomes" id="UP001412239">
    <property type="component" value="Unassembled WGS sequence"/>
</dbReference>
<evidence type="ECO:0000313" key="3">
    <source>
        <dbReference type="Proteomes" id="UP001412239"/>
    </source>
</evidence>
<keyword evidence="3" id="KW-1185">Reference proteome</keyword>